<evidence type="ECO:0000313" key="2">
    <source>
        <dbReference type="EMBL" id="GAA2456094.1"/>
    </source>
</evidence>
<protein>
    <submittedName>
        <fullName evidence="2">Uncharacterized protein</fullName>
    </submittedName>
</protein>
<feature type="compositionally biased region" description="Basic and acidic residues" evidence="1">
    <location>
        <begin position="33"/>
        <end position="42"/>
    </location>
</feature>
<feature type="region of interest" description="Disordered" evidence="1">
    <location>
        <begin position="1"/>
        <end position="95"/>
    </location>
</feature>
<accession>A0ABN3KGA6</accession>
<reference evidence="2 3" key="1">
    <citation type="journal article" date="2019" name="Int. J. Syst. Evol. Microbiol.">
        <title>The Global Catalogue of Microorganisms (GCM) 10K type strain sequencing project: providing services to taxonomists for standard genome sequencing and annotation.</title>
        <authorList>
            <consortium name="The Broad Institute Genomics Platform"/>
            <consortium name="The Broad Institute Genome Sequencing Center for Infectious Disease"/>
            <person name="Wu L."/>
            <person name="Ma J."/>
        </authorList>
    </citation>
    <scope>NUCLEOTIDE SEQUENCE [LARGE SCALE GENOMIC DNA]</scope>
    <source>
        <strain evidence="2 3">JCM 6922</strain>
    </source>
</reference>
<evidence type="ECO:0000256" key="1">
    <source>
        <dbReference type="SAM" id="MobiDB-lite"/>
    </source>
</evidence>
<feature type="compositionally biased region" description="Basic and acidic residues" evidence="1">
    <location>
        <begin position="70"/>
        <end position="86"/>
    </location>
</feature>
<proteinExistence type="predicted"/>
<name>A0ABN3KGA6_9ACTN</name>
<comment type="caution">
    <text evidence="2">The sequence shown here is derived from an EMBL/GenBank/DDBJ whole genome shotgun (WGS) entry which is preliminary data.</text>
</comment>
<dbReference type="Proteomes" id="UP001500460">
    <property type="component" value="Unassembled WGS sequence"/>
</dbReference>
<feature type="compositionally biased region" description="Low complexity" evidence="1">
    <location>
        <begin position="19"/>
        <end position="28"/>
    </location>
</feature>
<evidence type="ECO:0000313" key="3">
    <source>
        <dbReference type="Proteomes" id="UP001500460"/>
    </source>
</evidence>
<keyword evidence="3" id="KW-1185">Reference proteome</keyword>
<gene>
    <name evidence="2" type="ORF">GCM10010421_56660</name>
</gene>
<sequence length="95" mass="9935">MRGTGGSLGMRYVTGPGGSRPVVRVGPRLMKKTTGDPWRESRPAANGIEPSDARSDDSGGSERAPPTPGDGKDVAGVERGTDRRGDWSTNPEIGE</sequence>
<dbReference type="EMBL" id="BAAATK010000054">
    <property type="protein sequence ID" value="GAA2456094.1"/>
    <property type="molecule type" value="Genomic_DNA"/>
</dbReference>
<organism evidence="2 3">
    <name type="scientific">Streptomyces glaucus</name>
    <dbReference type="NCBI Taxonomy" id="284029"/>
    <lineage>
        <taxon>Bacteria</taxon>
        <taxon>Bacillati</taxon>
        <taxon>Actinomycetota</taxon>
        <taxon>Actinomycetes</taxon>
        <taxon>Kitasatosporales</taxon>
        <taxon>Streptomycetaceae</taxon>
        <taxon>Streptomyces</taxon>
    </lineage>
</organism>